<dbReference type="SUPFAM" id="SSF53335">
    <property type="entry name" value="S-adenosyl-L-methionine-dependent methyltransferases"/>
    <property type="match status" value="1"/>
</dbReference>
<evidence type="ECO:0000313" key="10">
    <source>
        <dbReference type="Proteomes" id="UP000283383"/>
    </source>
</evidence>
<dbReference type="GO" id="GO:0071164">
    <property type="term" value="F:RNA cap trimethylguanosine synthase activity"/>
    <property type="evidence" value="ECO:0007669"/>
    <property type="project" value="TreeGrafter"/>
</dbReference>
<comment type="catalytic activity">
    <reaction evidence="4">
        <text>a 5'-end (N(7)-methyl 5'-triphosphoguanosine)-ribonucleoside in snoRNA + S-adenosyl-L-methionine = a 5'-end (N(2),N(7)-dimethyl 5'-triphosphoguanosine)-ribonucleoside in snoRNA + S-adenosyl-L-homocysteine + H(+)</text>
        <dbReference type="Rhea" id="RHEA:78475"/>
        <dbReference type="Rhea" id="RHEA-COMP:19086"/>
        <dbReference type="Rhea" id="RHEA-COMP:19088"/>
        <dbReference type="ChEBI" id="CHEBI:15378"/>
        <dbReference type="ChEBI" id="CHEBI:57856"/>
        <dbReference type="ChEBI" id="CHEBI:59789"/>
        <dbReference type="ChEBI" id="CHEBI:156461"/>
        <dbReference type="ChEBI" id="CHEBI:172880"/>
    </reaction>
    <physiologicalReaction direction="left-to-right" evidence="4">
        <dbReference type="Rhea" id="RHEA:78476"/>
    </physiologicalReaction>
</comment>
<dbReference type="Pfam" id="PF09445">
    <property type="entry name" value="Methyltransf_15"/>
    <property type="match status" value="1"/>
</dbReference>
<comment type="caution">
    <text evidence="9">The sequence shown here is derived from an EMBL/GenBank/DDBJ whole genome shotgun (WGS) entry which is preliminary data.</text>
</comment>
<dbReference type="Proteomes" id="UP000283383">
    <property type="component" value="Unassembled WGS sequence"/>
</dbReference>
<reference evidence="9 10" key="1">
    <citation type="journal article" date="2018" name="BMC Genomics">
        <title>Comparative genome analyses reveal sequence features reflecting distinct modes of host-adaptation between dicot and monocot powdery mildew.</title>
        <authorList>
            <person name="Wu Y."/>
            <person name="Ma X."/>
            <person name="Pan Z."/>
            <person name="Kale S.D."/>
            <person name="Song Y."/>
            <person name="King H."/>
            <person name="Zhang Q."/>
            <person name="Presley C."/>
            <person name="Deng X."/>
            <person name="Wei C.I."/>
            <person name="Xiao S."/>
        </authorList>
    </citation>
    <scope>NUCLEOTIDE SEQUENCE [LARGE SCALE GENOMIC DNA]</scope>
    <source>
        <strain evidence="9">UMSG3</strain>
    </source>
</reference>
<dbReference type="InterPro" id="IPR029063">
    <property type="entry name" value="SAM-dependent_MTases_sf"/>
</dbReference>
<comment type="catalytic activity">
    <reaction evidence="3">
        <text>a 5'-end (N(2),N(7)-dimethyl 5'-triphosphoguanosine)-ribonucleoside in snoRNA + S-adenosyl-L-methionine = a 5'-end (N(2),N(2),N(7)-trimethyl 5'-triphosphoguanosine)-ribonucleoside in snoRNA + S-adenosyl-L-homocysteine + H(+)</text>
        <dbReference type="Rhea" id="RHEA:78507"/>
        <dbReference type="Rhea" id="RHEA-COMP:19088"/>
        <dbReference type="Rhea" id="RHEA-COMP:19090"/>
        <dbReference type="ChEBI" id="CHEBI:15378"/>
        <dbReference type="ChEBI" id="CHEBI:57856"/>
        <dbReference type="ChEBI" id="CHEBI:59789"/>
        <dbReference type="ChEBI" id="CHEBI:167623"/>
        <dbReference type="ChEBI" id="CHEBI:172880"/>
    </reaction>
    <physiologicalReaction direction="left-to-right" evidence="3">
        <dbReference type="Rhea" id="RHEA:78508"/>
    </physiologicalReaction>
</comment>
<evidence type="ECO:0000256" key="4">
    <source>
        <dbReference type="ARBA" id="ARBA00048740"/>
    </source>
</evidence>
<name>A0A420HGS0_9PEZI</name>
<feature type="region of interest" description="Disordered" evidence="8">
    <location>
        <begin position="1"/>
        <end position="36"/>
    </location>
</feature>
<evidence type="ECO:0000256" key="3">
    <source>
        <dbReference type="ARBA" id="ARBA00047418"/>
    </source>
</evidence>
<sequence length="272" mass="31068">MLEKQNNYDEQFKERKDVSHSSKSTDDEGFSNEKSENTIGAEFELTKDCHHYTSLREVNWDIQKYWSQRHSIFSRYDEGIYMTDDSWFGVTPEPIARQVALDLAEFSPPEVKVLIDMFSGAAGNVIAFALTNRWDQIIAIEKDISVIACAYHNATIYNVQNKITWIHADSFEYLSSRASLINPRETVIFASPPWGGPSYGSHAVYDLHKMQPYSLGHIYEVCKKMYAALYLPRTSNLRQIARLAPEGKKIEVVQYCMKGASKALVAYIPSIK</sequence>
<evidence type="ECO:0000256" key="1">
    <source>
        <dbReference type="ARBA" id="ARBA00018517"/>
    </source>
</evidence>
<protein>
    <recommendedName>
        <fullName evidence="1">Trimethylguanosine synthase</fullName>
    </recommendedName>
    <alternativeName>
        <fullName evidence="7">Cap-specific guanine-N(2) methyltransferase</fullName>
    </alternativeName>
</protein>
<gene>
    <name evidence="9" type="ORF">GcM3_194015</name>
</gene>
<evidence type="ECO:0000256" key="6">
    <source>
        <dbReference type="ARBA" id="ARBA00049075"/>
    </source>
</evidence>
<comment type="catalytic activity">
    <reaction evidence="6">
        <text>a 5'-end (N(7)-methyl 5'-triphosphoguanosine)-ribonucleoside in snRNA + S-adenosyl-L-methionine = a 5'-end (N(2),N(7)-dimethyl 5'-triphosphoguanosine)-ribonucleoside in snRNA + S-adenosyl-L-homocysteine + H(+)</text>
        <dbReference type="Rhea" id="RHEA:78471"/>
        <dbReference type="Rhea" id="RHEA-COMP:19085"/>
        <dbReference type="Rhea" id="RHEA-COMP:19087"/>
        <dbReference type="ChEBI" id="CHEBI:15378"/>
        <dbReference type="ChEBI" id="CHEBI:57856"/>
        <dbReference type="ChEBI" id="CHEBI:59789"/>
        <dbReference type="ChEBI" id="CHEBI:156461"/>
        <dbReference type="ChEBI" id="CHEBI:172880"/>
    </reaction>
    <physiologicalReaction direction="left-to-right" evidence="6">
        <dbReference type="Rhea" id="RHEA:78472"/>
    </physiologicalReaction>
</comment>
<accession>A0A420HGS0</accession>
<dbReference type="STRING" id="62708.A0A420HGS0"/>
<evidence type="ECO:0000256" key="7">
    <source>
        <dbReference type="ARBA" id="ARBA00049790"/>
    </source>
</evidence>
<dbReference type="PANTHER" id="PTHR14741:SF32">
    <property type="entry name" value="TRIMETHYLGUANOSINE SYNTHASE"/>
    <property type="match status" value="1"/>
</dbReference>
<evidence type="ECO:0000256" key="2">
    <source>
        <dbReference type="ARBA" id="ARBA00025783"/>
    </source>
</evidence>
<comment type="catalytic activity">
    <reaction evidence="5">
        <text>a 5'-end (N(2),N(7)-dimethyl 5'-triphosphoguanosine)-ribonucleoside in snRNA + S-adenosyl-L-methionine = a 5'-end (N(2),N(2),N(7)-trimethyl 5'-triphosphoguanosine)-ribonucleoside in snRNA + S-adenosyl-L-homocysteine + H(+)</text>
        <dbReference type="Rhea" id="RHEA:78479"/>
        <dbReference type="Rhea" id="RHEA-COMP:19087"/>
        <dbReference type="Rhea" id="RHEA-COMP:19089"/>
        <dbReference type="ChEBI" id="CHEBI:15378"/>
        <dbReference type="ChEBI" id="CHEBI:57856"/>
        <dbReference type="ChEBI" id="CHEBI:59789"/>
        <dbReference type="ChEBI" id="CHEBI:167623"/>
        <dbReference type="ChEBI" id="CHEBI:172880"/>
    </reaction>
    <physiologicalReaction direction="left-to-right" evidence="5">
        <dbReference type="Rhea" id="RHEA:78480"/>
    </physiologicalReaction>
</comment>
<dbReference type="FunFam" id="3.40.50.150:FF:000270">
    <property type="entry name" value="RNA methylase family protein"/>
    <property type="match status" value="1"/>
</dbReference>
<dbReference type="InterPro" id="IPR019012">
    <property type="entry name" value="RNA_cap_Gua-N2-MeTrfase"/>
</dbReference>
<dbReference type="AlphaFoldDB" id="A0A420HGS0"/>
<dbReference type="Gene3D" id="3.40.50.150">
    <property type="entry name" value="Vaccinia Virus protein VP39"/>
    <property type="match status" value="1"/>
</dbReference>
<dbReference type="EMBL" id="MCBQ01019444">
    <property type="protein sequence ID" value="RKF56588.1"/>
    <property type="molecule type" value="Genomic_DNA"/>
</dbReference>
<dbReference type="GO" id="GO:0005634">
    <property type="term" value="C:nucleus"/>
    <property type="evidence" value="ECO:0007669"/>
    <property type="project" value="TreeGrafter"/>
</dbReference>
<evidence type="ECO:0000256" key="5">
    <source>
        <dbReference type="ARBA" id="ARBA00048763"/>
    </source>
</evidence>
<dbReference type="PANTHER" id="PTHR14741">
    <property type="entry name" value="S-ADENOSYLMETHIONINE-DEPENDENT METHYLTRANSFERASE RELATED"/>
    <property type="match status" value="1"/>
</dbReference>
<evidence type="ECO:0000256" key="8">
    <source>
        <dbReference type="SAM" id="MobiDB-lite"/>
    </source>
</evidence>
<keyword evidence="10" id="KW-1185">Reference proteome</keyword>
<comment type="similarity">
    <text evidence="2">Belongs to the methyltransferase superfamily. Trimethylguanosine synthase family.</text>
</comment>
<evidence type="ECO:0000313" key="9">
    <source>
        <dbReference type="EMBL" id="RKF56588.1"/>
    </source>
</evidence>
<proteinExistence type="inferred from homology"/>
<organism evidence="9 10">
    <name type="scientific">Golovinomyces cichoracearum</name>
    <dbReference type="NCBI Taxonomy" id="62708"/>
    <lineage>
        <taxon>Eukaryota</taxon>
        <taxon>Fungi</taxon>
        <taxon>Dikarya</taxon>
        <taxon>Ascomycota</taxon>
        <taxon>Pezizomycotina</taxon>
        <taxon>Leotiomycetes</taxon>
        <taxon>Erysiphales</taxon>
        <taxon>Erysiphaceae</taxon>
        <taxon>Golovinomyces</taxon>
    </lineage>
</organism>